<organism evidence="1 2">
    <name type="scientific">Gibberella nygamai</name>
    <name type="common">Bean root rot disease fungus</name>
    <name type="synonym">Fusarium nygamai</name>
    <dbReference type="NCBI Taxonomy" id="42673"/>
    <lineage>
        <taxon>Eukaryota</taxon>
        <taxon>Fungi</taxon>
        <taxon>Dikarya</taxon>
        <taxon>Ascomycota</taxon>
        <taxon>Pezizomycotina</taxon>
        <taxon>Sordariomycetes</taxon>
        <taxon>Hypocreomycetidae</taxon>
        <taxon>Hypocreales</taxon>
        <taxon>Nectriaceae</taxon>
        <taxon>Fusarium</taxon>
        <taxon>Fusarium fujikuroi species complex</taxon>
    </lineage>
</organism>
<name>A0A2K0UNF2_GIBNY</name>
<evidence type="ECO:0000313" key="1">
    <source>
        <dbReference type="EMBL" id="PNP59294.1"/>
    </source>
</evidence>
<evidence type="ECO:0000313" key="2">
    <source>
        <dbReference type="Proteomes" id="UP000236664"/>
    </source>
</evidence>
<reference evidence="1 2" key="1">
    <citation type="submission" date="2017-06" db="EMBL/GenBank/DDBJ databases">
        <title>Genome of Fusarium nygamai isolate CS10214.</title>
        <authorList>
            <person name="Gardiner D.M."/>
            <person name="Obanor F."/>
            <person name="Kazan K."/>
        </authorList>
    </citation>
    <scope>NUCLEOTIDE SEQUENCE [LARGE SCALE GENOMIC DNA]</scope>
    <source>
        <strain evidence="1 2">CS10214</strain>
    </source>
</reference>
<sequence length="156" mass="17560">MRRCAIDINNGQPGHNHPVEAVNAYISGPPTDINKLKFNTIPVLQSFLRRHKITREYLPHVDKLSTIQRVNLAIFGCQVRLLGIDKDEALDEALIDYIADQMEGLEDLANRLEQGRRLSRQQQAFVNGITSGGGNGPYWLWFMELRCAVAVVESGM</sequence>
<protein>
    <submittedName>
        <fullName evidence="1">Uncharacterized protein</fullName>
    </submittedName>
</protein>
<proteinExistence type="predicted"/>
<comment type="caution">
    <text evidence="1">The sequence shown here is derived from an EMBL/GenBank/DDBJ whole genome shotgun (WGS) entry which is preliminary data.</text>
</comment>
<dbReference type="Proteomes" id="UP000236664">
    <property type="component" value="Unassembled WGS sequence"/>
</dbReference>
<accession>A0A2K0UNF2</accession>
<dbReference type="AlphaFoldDB" id="A0A2K0UNF2"/>
<keyword evidence="2" id="KW-1185">Reference proteome</keyword>
<dbReference type="EMBL" id="MTQA01000433">
    <property type="protein sequence ID" value="PNP59294.1"/>
    <property type="molecule type" value="Genomic_DNA"/>
</dbReference>
<gene>
    <name evidence="1" type="ORF">FNYG_14958</name>
</gene>
<dbReference type="OrthoDB" id="5066258at2759"/>